<dbReference type="InterPro" id="IPR036938">
    <property type="entry name" value="PAP2/HPO_sf"/>
</dbReference>
<keyword evidence="3" id="KW-0378">Hydrolase</keyword>
<feature type="transmembrane region" description="Helical" evidence="1">
    <location>
        <begin position="63"/>
        <end position="85"/>
    </location>
</feature>
<comment type="caution">
    <text evidence="3">The sequence shown here is derived from an EMBL/GenBank/DDBJ whole genome shotgun (WGS) entry which is preliminary data.</text>
</comment>
<keyword evidence="1" id="KW-0472">Membrane</keyword>
<dbReference type="Gene3D" id="1.20.144.10">
    <property type="entry name" value="Phosphatidic acid phosphatase type 2/haloperoxidase"/>
    <property type="match status" value="1"/>
</dbReference>
<dbReference type="Proteomes" id="UP000245081">
    <property type="component" value="Unassembled WGS sequence"/>
</dbReference>
<dbReference type="RefSeq" id="WP_181376179.1">
    <property type="nucleotide sequence ID" value="NZ_BDOQ01000003.1"/>
</dbReference>
<keyword evidence="4" id="KW-1185">Reference proteome</keyword>
<gene>
    <name evidence="3" type="primary">bcrC</name>
    <name evidence="3" type="ORF">NMK_1182</name>
</gene>
<feature type="transmembrane region" description="Helical" evidence="1">
    <location>
        <begin position="112"/>
        <end position="136"/>
    </location>
</feature>
<dbReference type="SMART" id="SM00014">
    <property type="entry name" value="acidPPc"/>
    <property type="match status" value="1"/>
</dbReference>
<dbReference type="EMBL" id="BDOQ01000003">
    <property type="protein sequence ID" value="GBG13631.1"/>
    <property type="molecule type" value="Genomic_DNA"/>
</dbReference>
<keyword evidence="1" id="KW-0812">Transmembrane</keyword>
<evidence type="ECO:0000256" key="1">
    <source>
        <dbReference type="SAM" id="Phobius"/>
    </source>
</evidence>
<feature type="domain" description="Phosphatidic acid phosphatase type 2/haloperoxidase" evidence="2">
    <location>
        <begin position="63"/>
        <end position="183"/>
    </location>
</feature>
<proteinExistence type="predicted"/>
<dbReference type="Pfam" id="PF01569">
    <property type="entry name" value="PAP2"/>
    <property type="match status" value="1"/>
</dbReference>
<dbReference type="AlphaFoldDB" id="A0A2R5FAB4"/>
<keyword evidence="1" id="KW-1133">Transmembrane helix</keyword>
<organism evidence="3 4">
    <name type="scientific">Novimethylophilus kurashikiensis</name>
    <dbReference type="NCBI Taxonomy" id="1825523"/>
    <lineage>
        <taxon>Bacteria</taxon>
        <taxon>Pseudomonadati</taxon>
        <taxon>Pseudomonadota</taxon>
        <taxon>Betaproteobacteria</taxon>
        <taxon>Nitrosomonadales</taxon>
        <taxon>Methylophilaceae</taxon>
        <taxon>Novimethylophilus</taxon>
    </lineage>
</organism>
<dbReference type="InterPro" id="IPR000326">
    <property type="entry name" value="PAP2/HPO"/>
</dbReference>
<evidence type="ECO:0000313" key="3">
    <source>
        <dbReference type="EMBL" id="GBG13631.1"/>
    </source>
</evidence>
<feature type="transmembrane region" description="Helical" evidence="1">
    <location>
        <begin position="198"/>
        <end position="218"/>
    </location>
</feature>
<feature type="transmembrane region" description="Helical" evidence="1">
    <location>
        <begin position="168"/>
        <end position="186"/>
    </location>
</feature>
<evidence type="ECO:0000313" key="4">
    <source>
        <dbReference type="Proteomes" id="UP000245081"/>
    </source>
</evidence>
<protein>
    <submittedName>
        <fullName evidence="3">Undecaprenyl-diphosphatase</fullName>
        <ecNumber evidence="3">3.6.1.27</ecNumber>
    </submittedName>
</protein>
<feature type="transmembrane region" description="Helical" evidence="1">
    <location>
        <begin position="143"/>
        <end position="162"/>
    </location>
</feature>
<name>A0A2R5FAB4_9PROT</name>
<dbReference type="GO" id="GO:0050380">
    <property type="term" value="F:undecaprenyl-diphosphatase activity"/>
    <property type="evidence" value="ECO:0007669"/>
    <property type="project" value="UniProtKB-EC"/>
</dbReference>
<dbReference type="SUPFAM" id="SSF48317">
    <property type="entry name" value="Acid phosphatase/Vanadium-dependent haloperoxidase"/>
    <property type="match status" value="1"/>
</dbReference>
<accession>A0A2R5FAB4</accession>
<reference evidence="3 4" key="1">
    <citation type="journal article" date="2018" name="Environ. Microbiol.">
        <title>Isolation and genomic characterization of Novimethylophilus kurashikiensis gen. nov. sp. nov., a new lanthanide-dependent methylotrophic species of Methylophilaceae.</title>
        <authorList>
            <person name="Lv H."/>
            <person name="Sahin N."/>
            <person name="Tani A."/>
        </authorList>
    </citation>
    <scope>NUCLEOTIDE SEQUENCE [LARGE SCALE GENOMIC DNA]</scope>
    <source>
        <strain evidence="3 4">La2-4</strain>
    </source>
</reference>
<evidence type="ECO:0000259" key="2">
    <source>
        <dbReference type="SMART" id="SM00014"/>
    </source>
</evidence>
<feature type="transmembrane region" description="Helical" evidence="1">
    <location>
        <begin position="31"/>
        <end position="51"/>
    </location>
</feature>
<dbReference type="EC" id="3.6.1.27" evidence="3"/>
<sequence>MEPNAFDMAIMHWLDQYVQVSASFNHIVKHISLNNAFKGFPLMLAFWYLWFSDPQGEYQKRRILMVTLVGAFLAMALALAVNLSMPFKVRPYVNDELGLTPLLGLPEKSHTGLFFVSSFPSDTSALFFAISIGLFYVSRRIGWLALLYTLVVIAMPRVYLRLHYPTDIIAGAAIGIASVAFCRWADEKLRYGDWMEVLLRRLPALSHALLFFVSYQIIDLFYTLRLIAGGLAKAL</sequence>